<dbReference type="InterPro" id="IPR013328">
    <property type="entry name" value="6PGD_dom2"/>
</dbReference>
<gene>
    <name evidence="8" type="ORF">GCM10009801_14040</name>
</gene>
<evidence type="ECO:0000256" key="2">
    <source>
        <dbReference type="ARBA" id="ARBA00022491"/>
    </source>
</evidence>
<dbReference type="Pfam" id="PF13977">
    <property type="entry name" value="TetR_C_6"/>
    <property type="match status" value="1"/>
</dbReference>
<evidence type="ECO:0000256" key="1">
    <source>
        <dbReference type="ARBA" id="ARBA00005086"/>
    </source>
</evidence>
<dbReference type="InterPro" id="IPR001647">
    <property type="entry name" value="HTH_TetR"/>
</dbReference>
<evidence type="ECO:0000259" key="7">
    <source>
        <dbReference type="PROSITE" id="PS50977"/>
    </source>
</evidence>
<dbReference type="Pfam" id="PF00440">
    <property type="entry name" value="TetR_N"/>
    <property type="match status" value="1"/>
</dbReference>
<name>A0ABN2VN27_9ACTN</name>
<evidence type="ECO:0000256" key="4">
    <source>
        <dbReference type="ARBA" id="ARBA00023125"/>
    </source>
</evidence>
<dbReference type="InterPro" id="IPR036271">
    <property type="entry name" value="Tet_transcr_reg_TetR-rel_C_sf"/>
</dbReference>
<keyword evidence="9" id="KW-1185">Reference proteome</keyword>
<evidence type="ECO:0000313" key="8">
    <source>
        <dbReference type="EMBL" id="GAA2067044.1"/>
    </source>
</evidence>
<evidence type="ECO:0000256" key="5">
    <source>
        <dbReference type="ARBA" id="ARBA00023163"/>
    </source>
</evidence>
<dbReference type="PANTHER" id="PTHR30055:SF234">
    <property type="entry name" value="HTH-TYPE TRANSCRIPTIONAL REGULATOR BETI"/>
    <property type="match status" value="1"/>
</dbReference>
<proteinExistence type="predicted"/>
<sequence length="291" mass="31399">MTIGVGREVPGHVANRLQAALWREALHLVNEGVASVEDVDTAVSAGPGLRWATMGPTQLFRLGLTGVIALAREHPAPCGTTAPCGATRALTSIGHVSETVAETAEAEKKAGKQERILDAVLALLSRHGISGVSMRAVAREAGVALGLVNYYYADKVSLICAALRRIEEQDVALVAPDPDRSPGDNLHRALRRIADSEFLTTEYLSHRLQLWALAQAHPDFEAINTAAQKRYRKGLAALIRAARPDLTRGEADRRATDIDIVQNGLWLTALLGIDRASVRRGVRRCEEIAFA</sequence>
<evidence type="ECO:0000256" key="6">
    <source>
        <dbReference type="PROSITE-ProRule" id="PRU00335"/>
    </source>
</evidence>
<dbReference type="SUPFAM" id="SSF48179">
    <property type="entry name" value="6-phosphogluconate dehydrogenase C-terminal domain-like"/>
    <property type="match status" value="1"/>
</dbReference>
<dbReference type="Gene3D" id="1.10.1040.10">
    <property type="entry name" value="N-(1-d-carboxylethyl)-l-norvaline Dehydrogenase, domain 2"/>
    <property type="match status" value="1"/>
</dbReference>
<dbReference type="SUPFAM" id="SSF46689">
    <property type="entry name" value="Homeodomain-like"/>
    <property type="match status" value="1"/>
</dbReference>
<reference evidence="8 9" key="1">
    <citation type="journal article" date="2019" name="Int. J. Syst. Evol. Microbiol.">
        <title>The Global Catalogue of Microorganisms (GCM) 10K type strain sequencing project: providing services to taxonomists for standard genome sequencing and annotation.</title>
        <authorList>
            <consortium name="The Broad Institute Genomics Platform"/>
            <consortium name="The Broad Institute Genome Sequencing Center for Infectious Disease"/>
            <person name="Wu L."/>
            <person name="Ma J."/>
        </authorList>
    </citation>
    <scope>NUCLEOTIDE SEQUENCE [LARGE SCALE GENOMIC DNA]</scope>
    <source>
        <strain evidence="8 9">JCM 15478</strain>
    </source>
</reference>
<comment type="pathway">
    <text evidence="1">Lipid metabolism; butanoate metabolism.</text>
</comment>
<dbReference type="InterPro" id="IPR039538">
    <property type="entry name" value="BetI_C"/>
</dbReference>
<dbReference type="InterPro" id="IPR006108">
    <property type="entry name" value="3HC_DH_C"/>
</dbReference>
<accession>A0ABN2VN27</accession>
<feature type="DNA-binding region" description="H-T-H motif" evidence="6">
    <location>
        <begin position="133"/>
        <end position="152"/>
    </location>
</feature>
<dbReference type="PANTHER" id="PTHR30055">
    <property type="entry name" value="HTH-TYPE TRANSCRIPTIONAL REGULATOR RUTR"/>
    <property type="match status" value="1"/>
</dbReference>
<keyword evidence="3" id="KW-0805">Transcription regulation</keyword>
<dbReference type="InterPro" id="IPR009057">
    <property type="entry name" value="Homeodomain-like_sf"/>
</dbReference>
<organism evidence="8 9">
    <name type="scientific">Streptomyces albiaxialis</name>
    <dbReference type="NCBI Taxonomy" id="329523"/>
    <lineage>
        <taxon>Bacteria</taxon>
        <taxon>Bacillati</taxon>
        <taxon>Actinomycetota</taxon>
        <taxon>Actinomycetes</taxon>
        <taxon>Kitasatosporales</taxon>
        <taxon>Streptomycetaceae</taxon>
        <taxon>Streptomyces</taxon>
    </lineage>
</organism>
<keyword evidence="4 6" id="KW-0238">DNA-binding</keyword>
<dbReference type="RefSeq" id="WP_425578110.1">
    <property type="nucleotide sequence ID" value="NZ_BAAAPE010000002.1"/>
</dbReference>
<dbReference type="InterPro" id="IPR008927">
    <property type="entry name" value="6-PGluconate_DH-like_C_sf"/>
</dbReference>
<dbReference type="InterPro" id="IPR050109">
    <property type="entry name" value="HTH-type_TetR-like_transc_reg"/>
</dbReference>
<dbReference type="EMBL" id="BAAAPE010000002">
    <property type="protein sequence ID" value="GAA2067044.1"/>
    <property type="molecule type" value="Genomic_DNA"/>
</dbReference>
<comment type="caution">
    <text evidence="8">The sequence shown here is derived from an EMBL/GenBank/DDBJ whole genome shotgun (WGS) entry which is preliminary data.</text>
</comment>
<keyword evidence="2" id="KW-0678">Repressor</keyword>
<evidence type="ECO:0000256" key="3">
    <source>
        <dbReference type="ARBA" id="ARBA00023015"/>
    </source>
</evidence>
<feature type="domain" description="HTH tetR-type" evidence="7">
    <location>
        <begin position="110"/>
        <end position="170"/>
    </location>
</feature>
<dbReference type="Gene3D" id="1.10.357.10">
    <property type="entry name" value="Tetracycline Repressor, domain 2"/>
    <property type="match status" value="1"/>
</dbReference>
<dbReference type="Proteomes" id="UP001500016">
    <property type="component" value="Unassembled WGS sequence"/>
</dbReference>
<dbReference type="PROSITE" id="PS50977">
    <property type="entry name" value="HTH_TETR_2"/>
    <property type="match status" value="1"/>
</dbReference>
<dbReference type="SUPFAM" id="SSF48498">
    <property type="entry name" value="Tetracyclin repressor-like, C-terminal domain"/>
    <property type="match status" value="1"/>
</dbReference>
<keyword evidence="5" id="KW-0804">Transcription</keyword>
<dbReference type="Pfam" id="PF00725">
    <property type="entry name" value="3HCDH"/>
    <property type="match status" value="1"/>
</dbReference>
<evidence type="ECO:0000313" key="9">
    <source>
        <dbReference type="Proteomes" id="UP001500016"/>
    </source>
</evidence>
<protein>
    <recommendedName>
        <fullName evidence="7">HTH tetR-type domain-containing protein</fullName>
    </recommendedName>
</protein>